<accession>A0AAD7YEG7</accession>
<dbReference type="EMBL" id="JARGEI010000021">
    <property type="protein sequence ID" value="KAJ8712590.1"/>
    <property type="molecule type" value="Genomic_DNA"/>
</dbReference>
<name>A0AAD7YEG7_MYTSE</name>
<feature type="signal peptide" evidence="5">
    <location>
        <begin position="1"/>
        <end position="19"/>
    </location>
</feature>
<dbReference type="Pfam" id="PF00049">
    <property type="entry name" value="Insulin"/>
    <property type="match status" value="1"/>
</dbReference>
<keyword evidence="2" id="KW-0165">Cleavage on pair of basic residues</keyword>
<feature type="domain" description="Insulin-like" evidence="6">
    <location>
        <begin position="27"/>
        <end position="90"/>
    </location>
</feature>
<evidence type="ECO:0000256" key="5">
    <source>
        <dbReference type="SAM" id="SignalP"/>
    </source>
</evidence>
<comment type="subcellular location">
    <subcellularLocation>
        <location evidence="4">Secreted</location>
    </subcellularLocation>
</comment>
<keyword evidence="4" id="KW-0964">Secreted</keyword>
<dbReference type="Gene3D" id="1.10.100.10">
    <property type="entry name" value="Insulin-like"/>
    <property type="match status" value="1"/>
</dbReference>
<evidence type="ECO:0000256" key="3">
    <source>
        <dbReference type="ARBA" id="ARBA00022729"/>
    </source>
</evidence>
<evidence type="ECO:0000256" key="2">
    <source>
        <dbReference type="ARBA" id="ARBA00022685"/>
    </source>
</evidence>
<proteinExistence type="inferred from homology"/>
<comment type="caution">
    <text evidence="7">The sequence shown here is derived from an EMBL/GenBank/DDBJ whole genome shotgun (WGS) entry which is preliminary data.</text>
</comment>
<dbReference type="GO" id="GO:0005576">
    <property type="term" value="C:extracellular region"/>
    <property type="evidence" value="ECO:0007669"/>
    <property type="project" value="UniProtKB-SubCell"/>
</dbReference>
<dbReference type="InterPro" id="IPR022352">
    <property type="entry name" value="Ins/IGF/rlx"/>
</dbReference>
<evidence type="ECO:0000313" key="7">
    <source>
        <dbReference type="EMBL" id="KAJ8712590.1"/>
    </source>
</evidence>
<reference evidence="7" key="1">
    <citation type="submission" date="2023-03" db="EMBL/GenBank/DDBJ databases">
        <title>Chromosome-level genomes of two armyworms, Mythimna separata and Mythimna loreyi, provide insights into the biosynthesis and reception of sex pheromones.</title>
        <authorList>
            <person name="Zhao H."/>
        </authorList>
    </citation>
    <scope>NUCLEOTIDE SEQUENCE</scope>
    <source>
        <strain evidence="7">BeijingLab</strain>
        <tissue evidence="7">Pupa</tissue>
    </source>
</reference>
<dbReference type="Proteomes" id="UP001231518">
    <property type="component" value="Chromosome 17"/>
</dbReference>
<dbReference type="CDD" id="cd04366">
    <property type="entry name" value="IlGF_insulin_bombyxin_like"/>
    <property type="match status" value="1"/>
</dbReference>
<protein>
    <recommendedName>
        <fullName evidence="6">Insulin-like domain-containing protein</fullName>
    </recommendedName>
</protein>
<dbReference type="PROSITE" id="PS00262">
    <property type="entry name" value="INSULIN"/>
    <property type="match status" value="1"/>
</dbReference>
<dbReference type="SMART" id="SM00078">
    <property type="entry name" value="IlGF"/>
    <property type="match status" value="1"/>
</dbReference>
<dbReference type="PRINTS" id="PR00276">
    <property type="entry name" value="INSULINFAMLY"/>
</dbReference>
<evidence type="ECO:0000313" key="8">
    <source>
        <dbReference type="Proteomes" id="UP001231518"/>
    </source>
</evidence>
<dbReference type="AlphaFoldDB" id="A0AAD7YEG7"/>
<dbReference type="InterPro" id="IPR022353">
    <property type="entry name" value="Insulin_CS"/>
</dbReference>
<organism evidence="7 8">
    <name type="scientific">Mythimna separata</name>
    <name type="common">Oriental armyworm</name>
    <name type="synonym">Pseudaletia separata</name>
    <dbReference type="NCBI Taxonomy" id="271217"/>
    <lineage>
        <taxon>Eukaryota</taxon>
        <taxon>Metazoa</taxon>
        <taxon>Ecdysozoa</taxon>
        <taxon>Arthropoda</taxon>
        <taxon>Hexapoda</taxon>
        <taxon>Insecta</taxon>
        <taxon>Pterygota</taxon>
        <taxon>Neoptera</taxon>
        <taxon>Endopterygota</taxon>
        <taxon>Lepidoptera</taxon>
        <taxon>Glossata</taxon>
        <taxon>Ditrysia</taxon>
        <taxon>Noctuoidea</taxon>
        <taxon>Noctuidae</taxon>
        <taxon>Noctuinae</taxon>
        <taxon>Hadenini</taxon>
        <taxon>Mythimna</taxon>
    </lineage>
</organism>
<evidence type="ECO:0000256" key="1">
    <source>
        <dbReference type="ARBA" id="ARBA00009034"/>
    </source>
</evidence>
<dbReference type="InterPro" id="IPR036438">
    <property type="entry name" value="Insulin-like_sf"/>
</dbReference>
<evidence type="ECO:0000256" key="4">
    <source>
        <dbReference type="RuleBase" id="RU000406"/>
    </source>
</evidence>
<dbReference type="SUPFAM" id="SSF56994">
    <property type="entry name" value="Insulin-like"/>
    <property type="match status" value="1"/>
</dbReference>
<dbReference type="InterPro" id="IPR016179">
    <property type="entry name" value="Insulin-like"/>
</dbReference>
<keyword evidence="3 5" id="KW-0732">Signal</keyword>
<gene>
    <name evidence="7" type="ORF">PYW07_005432</name>
</gene>
<dbReference type="GO" id="GO:0005179">
    <property type="term" value="F:hormone activity"/>
    <property type="evidence" value="ECO:0007669"/>
    <property type="project" value="InterPro"/>
</dbReference>
<evidence type="ECO:0000259" key="6">
    <source>
        <dbReference type="SMART" id="SM00078"/>
    </source>
</evidence>
<feature type="chain" id="PRO_5042198498" description="Insulin-like domain-containing protein" evidence="5">
    <location>
        <begin position="20"/>
        <end position="90"/>
    </location>
</feature>
<comment type="similarity">
    <text evidence="1 4">Belongs to the insulin family.</text>
</comment>
<keyword evidence="8" id="KW-1185">Reference proteome</keyword>
<sequence>MKFYMVCLLILACSSCYYTQEVQERTSFYCGRNLARALAVLCYGVDTKRDAGWWIPHRGPQALSGMRGKRGPVDECCDKACSIQELMTYC</sequence>